<evidence type="ECO:0000256" key="3">
    <source>
        <dbReference type="ARBA" id="ARBA00006380"/>
    </source>
</evidence>
<comment type="similarity">
    <text evidence="3">Belongs to the glycosyltransferase group 1 family. Glycosyltransferase 30 subfamily.</text>
</comment>
<evidence type="ECO:0000256" key="2">
    <source>
        <dbReference type="ARBA" id="ARBA00004713"/>
    </source>
</evidence>
<dbReference type="RefSeq" id="WP_115005853.1">
    <property type="nucleotide sequence ID" value="NZ_UGQU01000001.1"/>
</dbReference>
<dbReference type="InterPro" id="IPR007507">
    <property type="entry name" value="Glycos_transf_N"/>
</dbReference>
<evidence type="ECO:0000256" key="7">
    <source>
        <dbReference type="ARBA" id="ARBA00022679"/>
    </source>
</evidence>
<dbReference type="GO" id="GO:0005886">
    <property type="term" value="C:plasma membrane"/>
    <property type="evidence" value="ECO:0007669"/>
    <property type="project" value="UniProtKB-SubCell"/>
</dbReference>
<accession>A0A378T625</accession>
<dbReference type="Pfam" id="PF00534">
    <property type="entry name" value="Glycos_transf_1"/>
    <property type="match status" value="1"/>
</dbReference>
<dbReference type="FunFam" id="3.40.50.2000:FF:000032">
    <property type="entry name" value="3-deoxy-D-manno-octulosonic acid transferase"/>
    <property type="match status" value="1"/>
</dbReference>
<name>A0A378T625_MORLA</name>
<sequence length="419" mass="47423">MRPPLYYRLAITLIRPLYRLFLARKKANLPHYEREIAERFGQGYLPISHDKPIIWCHAVSLGELNTAYPLLRRMLSDGYHLWITSTTQTGFNRAEILFKDELGKSVQHSFVPVDDVAVLERFLVHVRPVMAVFVETELWANTLSVLARQGIPSVMANARLTQKSFDSYAKFARLSQSMMANLSLIIAQDEQSYHNFIALGANPDKVKQAYSLKWSGQIGKATTLADFTNFTKNRPIWVMASTHEGEERLALDTHKRLLAVFPNLLLILVPRHPERFDEVASLCTQFVYHRRSLSEPIADSTQVYLADSMGELMIWYELSDVAVVGGSFVDKGGHNPIEPVSLAMPVIMGRYVKNCAEIVRDFADVGVLIQSDNDGLYDNIKAWLDNPILAKEAGESGQRLVQERAGADKVQFDMIRKLL</sequence>
<evidence type="ECO:0000256" key="1">
    <source>
        <dbReference type="ARBA" id="ARBA00004196"/>
    </source>
</evidence>
<feature type="domain" description="Glycosyl transferase family 1" evidence="13">
    <location>
        <begin position="289"/>
        <end position="398"/>
    </location>
</feature>
<keyword evidence="6" id="KW-0472">Membrane</keyword>
<evidence type="ECO:0000313" key="16">
    <source>
        <dbReference type="Proteomes" id="UP000254437"/>
    </source>
</evidence>
<dbReference type="GO" id="GO:0009245">
    <property type="term" value="P:lipid A biosynthetic process"/>
    <property type="evidence" value="ECO:0007669"/>
    <property type="project" value="TreeGrafter"/>
</dbReference>
<evidence type="ECO:0000256" key="4">
    <source>
        <dbReference type="ARBA" id="ARBA00012621"/>
    </source>
</evidence>
<dbReference type="EC" id="2.4.99.12" evidence="4 12"/>
<dbReference type="Proteomes" id="UP000254437">
    <property type="component" value="Unassembled WGS sequence"/>
</dbReference>
<dbReference type="InterPro" id="IPR038107">
    <property type="entry name" value="Glycos_transf_N_sf"/>
</dbReference>
<feature type="site" description="Transition state stabilizer" evidence="11">
    <location>
        <position position="213"/>
    </location>
</feature>
<dbReference type="InterPro" id="IPR039901">
    <property type="entry name" value="Kdotransferase"/>
</dbReference>
<dbReference type="Pfam" id="PF04413">
    <property type="entry name" value="Glycos_transf_N"/>
    <property type="match status" value="1"/>
</dbReference>
<dbReference type="AlphaFoldDB" id="A0A378T625"/>
<gene>
    <name evidence="15" type="primary">waaA</name>
    <name evidence="15" type="ORF">NCTC10359_00878</name>
</gene>
<dbReference type="UniPathway" id="UPA00958"/>
<evidence type="ECO:0000259" key="14">
    <source>
        <dbReference type="Pfam" id="PF04413"/>
    </source>
</evidence>
<comment type="subcellular location">
    <subcellularLocation>
        <location evidence="1">Cell envelope</location>
    </subcellularLocation>
    <subcellularLocation>
        <location evidence="12">Cell membrane</location>
    </subcellularLocation>
</comment>
<dbReference type="EMBL" id="UGQU01000001">
    <property type="protein sequence ID" value="STZ56268.1"/>
    <property type="molecule type" value="Genomic_DNA"/>
</dbReference>
<evidence type="ECO:0000256" key="5">
    <source>
        <dbReference type="ARBA" id="ARBA00019077"/>
    </source>
</evidence>
<reference evidence="15 16" key="1">
    <citation type="submission" date="2018-06" db="EMBL/GenBank/DDBJ databases">
        <authorList>
            <consortium name="Pathogen Informatics"/>
            <person name="Doyle S."/>
        </authorList>
    </citation>
    <scope>NUCLEOTIDE SEQUENCE [LARGE SCALE GENOMIC DNA]</scope>
    <source>
        <strain evidence="15 16">NCTC10359</strain>
    </source>
</reference>
<feature type="site" description="Transition state stabilizer" evidence="11">
    <location>
        <position position="135"/>
    </location>
</feature>
<comment type="catalytic activity">
    <reaction evidence="9 12">
        <text>lipid IVA (E. coli) + CMP-3-deoxy-beta-D-manno-octulosonate = alpha-Kdo-(2-&gt;6)-lipid IVA (E. coli) + CMP + H(+)</text>
        <dbReference type="Rhea" id="RHEA:28066"/>
        <dbReference type="ChEBI" id="CHEBI:15378"/>
        <dbReference type="ChEBI" id="CHEBI:58603"/>
        <dbReference type="ChEBI" id="CHEBI:60364"/>
        <dbReference type="ChEBI" id="CHEBI:60377"/>
        <dbReference type="ChEBI" id="CHEBI:85987"/>
        <dbReference type="EC" id="2.4.99.12"/>
    </reaction>
</comment>
<evidence type="ECO:0000256" key="9">
    <source>
        <dbReference type="ARBA" id="ARBA00049183"/>
    </source>
</evidence>
<dbReference type="Gene3D" id="3.40.50.11720">
    <property type="entry name" value="3-Deoxy-D-manno-octulosonic-acid transferase, N-terminal domain"/>
    <property type="match status" value="1"/>
</dbReference>
<organism evidence="15 16">
    <name type="scientific">Moraxella lacunata</name>
    <dbReference type="NCBI Taxonomy" id="477"/>
    <lineage>
        <taxon>Bacteria</taxon>
        <taxon>Pseudomonadati</taxon>
        <taxon>Pseudomonadota</taxon>
        <taxon>Gammaproteobacteria</taxon>
        <taxon>Moraxellales</taxon>
        <taxon>Moraxellaceae</taxon>
        <taxon>Moraxella</taxon>
    </lineage>
</organism>
<dbReference type="SUPFAM" id="SSF53756">
    <property type="entry name" value="UDP-Glycosyltransferase/glycogen phosphorylase"/>
    <property type="match status" value="1"/>
</dbReference>
<evidence type="ECO:0000313" key="15">
    <source>
        <dbReference type="EMBL" id="STZ56268.1"/>
    </source>
</evidence>
<proteinExistence type="inferred from homology"/>
<comment type="pathway">
    <text evidence="2 12">Bacterial outer membrane biogenesis; LPS core biosynthesis.</text>
</comment>
<protein>
    <recommendedName>
        <fullName evidence="5 12">3-deoxy-D-manno-octulosonic acid transferase</fullName>
        <shortName evidence="12">Kdo transferase</shortName>
        <ecNumber evidence="4 12">2.4.99.12</ecNumber>
    </recommendedName>
    <alternativeName>
        <fullName evidence="8 12">Lipid IV(A) 3-deoxy-D-manno-octulosonic acid transferase</fullName>
    </alternativeName>
</protein>
<keyword evidence="7 12" id="KW-0808">Transferase</keyword>
<keyword evidence="12" id="KW-1003">Cell membrane</keyword>
<keyword evidence="12" id="KW-0448">Lipopolysaccharide biosynthesis</keyword>
<dbReference type="GO" id="GO:0043842">
    <property type="term" value="F:Kdo transferase activity"/>
    <property type="evidence" value="ECO:0007669"/>
    <property type="project" value="UniProtKB-EC"/>
</dbReference>
<feature type="domain" description="3-deoxy-D-manno-octulosonic-acid transferase N-terminal" evidence="14">
    <location>
        <begin position="35"/>
        <end position="214"/>
    </location>
</feature>
<evidence type="ECO:0000259" key="13">
    <source>
        <dbReference type="Pfam" id="PF00534"/>
    </source>
</evidence>
<dbReference type="STRING" id="477.A9309_05325"/>
<keyword evidence="6" id="KW-0997">Cell inner membrane</keyword>
<dbReference type="InterPro" id="IPR001296">
    <property type="entry name" value="Glyco_trans_1"/>
</dbReference>
<evidence type="ECO:0000256" key="8">
    <source>
        <dbReference type="ARBA" id="ARBA00031445"/>
    </source>
</evidence>
<evidence type="ECO:0000256" key="11">
    <source>
        <dbReference type="PIRSR" id="PIRSR639901-2"/>
    </source>
</evidence>
<dbReference type="PANTHER" id="PTHR42755">
    <property type="entry name" value="3-DEOXY-MANNO-OCTULOSONATE CYTIDYLYLTRANSFERASE"/>
    <property type="match status" value="1"/>
</dbReference>
<feature type="active site" description="Proton acceptor" evidence="10">
    <location>
        <position position="63"/>
    </location>
</feature>
<keyword evidence="15" id="KW-0328">Glycosyltransferase</keyword>
<dbReference type="GO" id="GO:0009244">
    <property type="term" value="P:lipopolysaccharide core region biosynthetic process"/>
    <property type="evidence" value="ECO:0007669"/>
    <property type="project" value="UniProtKB-UniRule"/>
</dbReference>
<dbReference type="GO" id="GO:0030313">
    <property type="term" value="C:cell envelope"/>
    <property type="evidence" value="ECO:0007669"/>
    <property type="project" value="UniProtKB-SubCell"/>
</dbReference>
<evidence type="ECO:0000256" key="6">
    <source>
        <dbReference type="ARBA" id="ARBA00022519"/>
    </source>
</evidence>
<dbReference type="PANTHER" id="PTHR42755:SF1">
    <property type="entry name" value="3-DEOXY-D-MANNO-OCTULOSONIC ACID TRANSFERASE, MITOCHONDRIAL-RELATED"/>
    <property type="match status" value="1"/>
</dbReference>
<evidence type="ECO:0000256" key="10">
    <source>
        <dbReference type="PIRSR" id="PIRSR639901-1"/>
    </source>
</evidence>
<dbReference type="Gene3D" id="3.40.50.2000">
    <property type="entry name" value="Glycogen Phosphorylase B"/>
    <property type="match status" value="1"/>
</dbReference>
<evidence type="ECO:0000256" key="12">
    <source>
        <dbReference type="RuleBase" id="RU365103"/>
    </source>
</evidence>
<comment type="function">
    <text evidence="12">Involved in lipopolysaccharide (LPS) biosynthesis. Catalyzes the transfer of 3-deoxy-D-manno-octulosonate (Kdo) residue(s) from CMP-Kdo to lipid IV(A), the tetraacyldisaccharide-1,4'-bisphosphate precursor of lipid A.</text>
</comment>